<dbReference type="InterPro" id="IPR031482">
    <property type="entry name" value="CBP_BcsN"/>
</dbReference>
<keyword evidence="2" id="KW-0732">Signal</keyword>
<dbReference type="OrthoDB" id="7948789at2"/>
<dbReference type="Pfam" id="PF17038">
    <property type="entry name" value="CBP_BcsN"/>
    <property type="match status" value="1"/>
</dbReference>
<feature type="signal peptide" evidence="2">
    <location>
        <begin position="1"/>
        <end position="26"/>
    </location>
</feature>
<proteinExistence type="predicted"/>
<comment type="caution">
    <text evidence="3">The sequence shown here is derived from an EMBL/GenBank/DDBJ whole genome shotgun (WGS) entry which is preliminary data.</text>
</comment>
<sequence>MTYAFLMYMKVVPLSLISLLAGCASGGPPEILVSTRTVDASQAFALPPPGGPSIVSVIERPYNNAVQQEILLATSARTPGQNVLRVQFFGPVKANLAGGEKLRDSQLGTTDIWRELRGTLPGVAMQRSPNYVQNRYGPFGYATGRSRSGDTCIYAWQRIRPGESKSRWLTGRGSIQVRLRLCDSGLTEHQLLAFMYAYSVNAAFNDYSWNPYGDAPGPAENLGKSGENVYPSGPGVPPTAALMPSPEPERQAPPRQVRRTSVTQAAPPSPAALAKPVRRQPTGPLVPPPPGMRGTSTTRQTPDSVLTVPAGNATAPSAAGIPIVPPPSATGQQQP</sequence>
<keyword evidence="4" id="KW-1185">Reference proteome</keyword>
<evidence type="ECO:0000313" key="4">
    <source>
        <dbReference type="Proteomes" id="UP000241158"/>
    </source>
</evidence>
<dbReference type="EMBL" id="PGGN01000004">
    <property type="protein sequence ID" value="PSH55869.1"/>
    <property type="molecule type" value="Genomic_DNA"/>
</dbReference>
<protein>
    <submittedName>
        <fullName evidence="3">Cellulose biosynthesis protein BcsN</fullName>
    </submittedName>
</protein>
<dbReference type="Proteomes" id="UP000241158">
    <property type="component" value="Unassembled WGS sequence"/>
</dbReference>
<evidence type="ECO:0000313" key="3">
    <source>
        <dbReference type="EMBL" id="PSH55869.1"/>
    </source>
</evidence>
<gene>
    <name evidence="3" type="ORF">CU100_19670</name>
</gene>
<feature type="chain" id="PRO_5015164146" evidence="2">
    <location>
        <begin position="27"/>
        <end position="335"/>
    </location>
</feature>
<feature type="compositionally biased region" description="Low complexity" evidence="1">
    <location>
        <begin position="271"/>
        <end position="283"/>
    </location>
</feature>
<name>A0A2P7ANT0_9HYPH</name>
<organism evidence="3 4">
    <name type="scientific">Phyllobacterium endophyticum</name>
    <dbReference type="NCBI Taxonomy" id="1149773"/>
    <lineage>
        <taxon>Bacteria</taxon>
        <taxon>Pseudomonadati</taxon>
        <taxon>Pseudomonadota</taxon>
        <taxon>Alphaproteobacteria</taxon>
        <taxon>Hyphomicrobiales</taxon>
        <taxon>Phyllobacteriaceae</taxon>
        <taxon>Phyllobacterium</taxon>
    </lineage>
</organism>
<feature type="compositionally biased region" description="Polar residues" evidence="1">
    <location>
        <begin position="295"/>
        <end position="304"/>
    </location>
</feature>
<dbReference type="AlphaFoldDB" id="A0A2P7ANT0"/>
<accession>A0A2P7ANT0</accession>
<evidence type="ECO:0000256" key="1">
    <source>
        <dbReference type="SAM" id="MobiDB-lite"/>
    </source>
</evidence>
<evidence type="ECO:0000256" key="2">
    <source>
        <dbReference type="SAM" id="SignalP"/>
    </source>
</evidence>
<dbReference type="RefSeq" id="WP_106718283.1">
    <property type="nucleotide sequence ID" value="NZ_JACHXT010000001.1"/>
</dbReference>
<feature type="region of interest" description="Disordered" evidence="1">
    <location>
        <begin position="218"/>
        <end position="335"/>
    </location>
</feature>
<reference evidence="4" key="1">
    <citation type="submission" date="2017-11" db="EMBL/GenBank/DDBJ databases">
        <authorList>
            <person name="Kuznetsova I."/>
            <person name="Sazanova A."/>
            <person name="Chirak E."/>
            <person name="Safronova V."/>
            <person name="Willems A."/>
        </authorList>
    </citation>
    <scope>NUCLEOTIDE SEQUENCE [LARGE SCALE GENOMIC DNA]</scope>
    <source>
        <strain evidence="4">PEPV15</strain>
    </source>
</reference>